<dbReference type="SUPFAM" id="SSF47203">
    <property type="entry name" value="Acyl-CoA dehydrogenase C-terminal domain-like"/>
    <property type="match status" value="1"/>
</dbReference>
<dbReference type="InterPro" id="IPR006091">
    <property type="entry name" value="Acyl-CoA_Oxase/DH_mid-dom"/>
</dbReference>
<dbReference type="FunFam" id="1.10.540.10:FF:000010">
    <property type="entry name" value="Medium-chain specific acyl-CoA dehydrogenase, mitochondrial"/>
    <property type="match status" value="1"/>
</dbReference>
<evidence type="ECO:0000256" key="1">
    <source>
        <dbReference type="ARBA" id="ARBA00001974"/>
    </source>
</evidence>
<protein>
    <recommendedName>
        <fullName evidence="3">Medium-chain specific acyl-CoA dehydrogenase, mitochondrial</fullName>
    </recommendedName>
</protein>
<dbReference type="GO" id="GO:0050660">
    <property type="term" value="F:flavin adenine dinucleotide binding"/>
    <property type="evidence" value="ECO:0007669"/>
    <property type="project" value="InterPro"/>
</dbReference>
<dbReference type="InterPro" id="IPR050741">
    <property type="entry name" value="Acyl-CoA_dehydrogenase"/>
</dbReference>
<keyword evidence="5 7" id="KW-0274">FAD</keyword>
<keyword evidence="6 7" id="KW-0560">Oxidoreductase</keyword>
<dbReference type="PROSITE" id="PS00072">
    <property type="entry name" value="ACYL_COA_DH_1"/>
    <property type="match status" value="1"/>
</dbReference>
<dbReference type="Pfam" id="PF02770">
    <property type="entry name" value="Acyl-CoA_dh_M"/>
    <property type="match status" value="1"/>
</dbReference>
<comment type="cofactor">
    <cofactor evidence="1 7">
        <name>FAD</name>
        <dbReference type="ChEBI" id="CHEBI:57692"/>
    </cofactor>
</comment>
<dbReference type="InterPro" id="IPR036250">
    <property type="entry name" value="AcylCo_DH-like_C"/>
</dbReference>
<dbReference type="SUPFAM" id="SSF56645">
    <property type="entry name" value="Acyl-CoA dehydrogenase NM domain-like"/>
    <property type="match status" value="1"/>
</dbReference>
<dbReference type="PANTHER" id="PTHR48083:SF2">
    <property type="entry name" value="MEDIUM-CHAIN SPECIFIC ACYL-COA DEHYDROGENASE, MITOCHONDRIAL"/>
    <property type="match status" value="1"/>
</dbReference>
<dbReference type="InterPro" id="IPR013786">
    <property type="entry name" value="AcylCoA_DH/ox_N"/>
</dbReference>
<dbReference type="InterPro" id="IPR009100">
    <property type="entry name" value="AcylCoA_DH/oxidase_NM_dom_sf"/>
</dbReference>
<dbReference type="GO" id="GO:0070991">
    <property type="term" value="F:medium-chain fatty acyl-CoA dehydrogenase activity"/>
    <property type="evidence" value="ECO:0007669"/>
    <property type="project" value="TreeGrafter"/>
</dbReference>
<gene>
    <name evidence="11" type="ORF">BN9_108790</name>
</gene>
<comment type="caution">
    <text evidence="11">The sequence shown here is derived from an EMBL/GenBank/DDBJ whole genome shotgun (WGS) entry which is preliminary data.</text>
</comment>
<evidence type="ECO:0000313" key="11">
    <source>
        <dbReference type="EMBL" id="CCI49541.1"/>
    </source>
</evidence>
<dbReference type="PANTHER" id="PTHR48083">
    <property type="entry name" value="MEDIUM-CHAIN SPECIFIC ACYL-COA DEHYDROGENASE, MITOCHONDRIAL-RELATED"/>
    <property type="match status" value="1"/>
</dbReference>
<evidence type="ECO:0000313" key="12">
    <source>
        <dbReference type="Proteomes" id="UP000053237"/>
    </source>
</evidence>
<proteinExistence type="inferred from homology"/>
<sequence length="423" mass="46217">MLLQRLHSCGSSRLNGSLLKNSLRARTFALAQHTNEEEGSGLSFKLSDQQLAVQELARKFAKEEMIPMEKHHDQSMEYPQKIFTKAWELGLLNSHIPERYGGIGLGALDGLVIAEELAYGCTGMTTAFEGNHLASAPVLVAGNDEQCKKYFGRLVEEPRQAAYCVTEPGAGSDVAALRTSAVKKGDKWVINGTKMWITNGSVADWYFVLAKTDAEAKAGTAFSGFIVDANSPGITVGRKEINMGQRCSDTRSITFEEVAVPEENLLGRPGDGFKIAMQAFDITRPPVAIIAIGLARRAFEEAQMYSMERKTMGSPIAMHQAVSFMLADMATGIEAGRMLAYRAAYELDCGRSNTLYASMAKRFAADHANQCAADAVQIFGGAGFNTEYPVEKLMRDAKILQIYEGTSQIQRLIIAKELLSRAK</sequence>
<dbReference type="STRING" id="65357.A0A024GRY6"/>
<evidence type="ECO:0000256" key="7">
    <source>
        <dbReference type="RuleBase" id="RU362125"/>
    </source>
</evidence>
<evidence type="ECO:0000259" key="9">
    <source>
        <dbReference type="Pfam" id="PF02770"/>
    </source>
</evidence>
<dbReference type="Gene3D" id="1.10.540.10">
    <property type="entry name" value="Acyl-CoA dehydrogenase/oxidase, N-terminal domain"/>
    <property type="match status" value="1"/>
</dbReference>
<dbReference type="AlphaFoldDB" id="A0A024GRY6"/>
<evidence type="ECO:0000256" key="3">
    <source>
        <dbReference type="ARBA" id="ARBA00019125"/>
    </source>
</evidence>
<evidence type="ECO:0000256" key="6">
    <source>
        <dbReference type="ARBA" id="ARBA00023002"/>
    </source>
</evidence>
<dbReference type="InParanoid" id="A0A024GRY6"/>
<dbReference type="OrthoDB" id="434771at2759"/>
<dbReference type="GO" id="GO:0051793">
    <property type="term" value="P:medium-chain fatty acid catabolic process"/>
    <property type="evidence" value="ECO:0007669"/>
    <property type="project" value="TreeGrafter"/>
</dbReference>
<evidence type="ECO:0000256" key="2">
    <source>
        <dbReference type="ARBA" id="ARBA00009347"/>
    </source>
</evidence>
<keyword evidence="12" id="KW-1185">Reference proteome</keyword>
<dbReference type="InterPro" id="IPR046373">
    <property type="entry name" value="Acyl-CoA_Oxase/DH_mid-dom_sf"/>
</dbReference>
<evidence type="ECO:0000256" key="4">
    <source>
        <dbReference type="ARBA" id="ARBA00022630"/>
    </source>
</evidence>
<dbReference type="GO" id="GO:0005739">
    <property type="term" value="C:mitochondrion"/>
    <property type="evidence" value="ECO:0007669"/>
    <property type="project" value="TreeGrafter"/>
</dbReference>
<reference evidence="11 12" key="1">
    <citation type="submission" date="2012-05" db="EMBL/GenBank/DDBJ databases">
        <title>Recombination and specialization in a pathogen metapopulation.</title>
        <authorList>
            <person name="Gardiner A."/>
            <person name="Kemen E."/>
            <person name="Schultz-Larsen T."/>
            <person name="MacLean D."/>
            <person name="Van Oosterhout C."/>
            <person name="Jones J.D.G."/>
        </authorList>
    </citation>
    <scope>NUCLEOTIDE SEQUENCE [LARGE SCALE GENOMIC DNA]</scope>
    <source>
        <strain evidence="11 12">Ac Nc2</strain>
    </source>
</reference>
<dbReference type="Gene3D" id="1.20.140.10">
    <property type="entry name" value="Butyryl-CoA Dehydrogenase, subunit A, domain 3"/>
    <property type="match status" value="1"/>
</dbReference>
<feature type="domain" description="Acyl-CoA dehydrogenase/oxidase N-terminal" evidence="10">
    <location>
        <begin position="47"/>
        <end position="156"/>
    </location>
</feature>
<feature type="domain" description="Acyl-CoA oxidase/dehydrogenase middle" evidence="9">
    <location>
        <begin position="162"/>
        <end position="258"/>
    </location>
</feature>
<dbReference type="PROSITE" id="PS00073">
    <property type="entry name" value="ACYL_COA_DH_2"/>
    <property type="match status" value="1"/>
</dbReference>
<dbReference type="EMBL" id="CAIX01000308">
    <property type="protein sequence ID" value="CCI49541.1"/>
    <property type="molecule type" value="Genomic_DNA"/>
</dbReference>
<evidence type="ECO:0000259" key="8">
    <source>
        <dbReference type="Pfam" id="PF00441"/>
    </source>
</evidence>
<organism evidence="11 12">
    <name type="scientific">Albugo candida</name>
    <dbReference type="NCBI Taxonomy" id="65357"/>
    <lineage>
        <taxon>Eukaryota</taxon>
        <taxon>Sar</taxon>
        <taxon>Stramenopiles</taxon>
        <taxon>Oomycota</taxon>
        <taxon>Peronosporomycetes</taxon>
        <taxon>Albuginales</taxon>
        <taxon>Albuginaceae</taxon>
        <taxon>Albugo</taxon>
    </lineage>
</organism>
<keyword evidence="4 7" id="KW-0285">Flavoprotein</keyword>
<dbReference type="Gene3D" id="2.40.110.10">
    <property type="entry name" value="Butyryl-CoA Dehydrogenase, subunit A, domain 2"/>
    <property type="match status" value="1"/>
</dbReference>
<dbReference type="Proteomes" id="UP000053237">
    <property type="component" value="Unassembled WGS sequence"/>
</dbReference>
<dbReference type="InterPro" id="IPR009075">
    <property type="entry name" value="AcylCo_DH/oxidase_C"/>
</dbReference>
<evidence type="ECO:0000256" key="5">
    <source>
        <dbReference type="ARBA" id="ARBA00022827"/>
    </source>
</evidence>
<evidence type="ECO:0000259" key="10">
    <source>
        <dbReference type="Pfam" id="PF02771"/>
    </source>
</evidence>
<dbReference type="InterPro" id="IPR006089">
    <property type="entry name" value="Acyl-CoA_DH_CS"/>
</dbReference>
<dbReference type="Pfam" id="PF00441">
    <property type="entry name" value="Acyl-CoA_dh_1"/>
    <property type="match status" value="1"/>
</dbReference>
<feature type="domain" description="Acyl-CoA dehydrogenase/oxidase C-terminal" evidence="8">
    <location>
        <begin position="270"/>
        <end position="419"/>
    </location>
</feature>
<dbReference type="FunFam" id="2.40.110.10:FF:000001">
    <property type="entry name" value="Acyl-CoA dehydrogenase, mitochondrial"/>
    <property type="match status" value="1"/>
</dbReference>
<comment type="similarity">
    <text evidence="2 7">Belongs to the acyl-CoA dehydrogenase family.</text>
</comment>
<dbReference type="Pfam" id="PF02771">
    <property type="entry name" value="Acyl-CoA_dh_N"/>
    <property type="match status" value="1"/>
</dbReference>
<dbReference type="FunFam" id="1.20.140.10:FF:000011">
    <property type="entry name" value="Medium-chain specific acyl-CoA dehydrogenase, mitochondrial"/>
    <property type="match status" value="1"/>
</dbReference>
<name>A0A024GRY6_9STRA</name>
<dbReference type="InterPro" id="IPR037069">
    <property type="entry name" value="AcylCoA_DH/ox_N_sf"/>
</dbReference>
<accession>A0A024GRY6</accession>